<dbReference type="AlphaFoldDB" id="A0A0E9SUU4"/>
<protein>
    <submittedName>
        <fullName evidence="1">Uncharacterized protein</fullName>
    </submittedName>
</protein>
<name>A0A0E9SUU4_ANGAN</name>
<accession>A0A0E9SUU4</accession>
<organism evidence="1">
    <name type="scientific">Anguilla anguilla</name>
    <name type="common">European freshwater eel</name>
    <name type="synonym">Muraena anguilla</name>
    <dbReference type="NCBI Taxonomy" id="7936"/>
    <lineage>
        <taxon>Eukaryota</taxon>
        <taxon>Metazoa</taxon>
        <taxon>Chordata</taxon>
        <taxon>Craniata</taxon>
        <taxon>Vertebrata</taxon>
        <taxon>Euteleostomi</taxon>
        <taxon>Actinopterygii</taxon>
        <taxon>Neopterygii</taxon>
        <taxon>Teleostei</taxon>
        <taxon>Anguilliformes</taxon>
        <taxon>Anguillidae</taxon>
        <taxon>Anguilla</taxon>
    </lineage>
</organism>
<reference evidence="1" key="1">
    <citation type="submission" date="2014-11" db="EMBL/GenBank/DDBJ databases">
        <authorList>
            <person name="Amaro Gonzalez C."/>
        </authorList>
    </citation>
    <scope>NUCLEOTIDE SEQUENCE</scope>
</reference>
<sequence>MSINNNKNDHISFQMYVISFTENVINTE</sequence>
<proteinExistence type="predicted"/>
<reference evidence="1" key="2">
    <citation type="journal article" date="2015" name="Fish Shellfish Immunol.">
        <title>Early steps in the European eel (Anguilla anguilla)-Vibrio vulnificus interaction in the gills: Role of the RtxA13 toxin.</title>
        <authorList>
            <person name="Callol A."/>
            <person name="Pajuelo D."/>
            <person name="Ebbesson L."/>
            <person name="Teles M."/>
            <person name="MacKenzie S."/>
            <person name="Amaro C."/>
        </authorList>
    </citation>
    <scope>NUCLEOTIDE SEQUENCE</scope>
</reference>
<evidence type="ECO:0000313" key="1">
    <source>
        <dbReference type="EMBL" id="JAH44410.1"/>
    </source>
</evidence>
<dbReference type="EMBL" id="GBXM01064167">
    <property type="protein sequence ID" value="JAH44410.1"/>
    <property type="molecule type" value="Transcribed_RNA"/>
</dbReference>